<gene>
    <name evidence="1" type="ORF">BE08_43115</name>
</gene>
<dbReference type="EMBL" id="JELY01003408">
    <property type="protein sequence ID" value="KYF49123.1"/>
    <property type="molecule type" value="Genomic_DNA"/>
</dbReference>
<accession>A0A150P1R0</accession>
<sequence length="636" mass="71584">MIGVHKQAELVVEVVDGLVHPTASSSYNLVVPPGFGENAIAKQIAERLAAITPRPLVAVLAPDTVKGVDDYLTLLHDQWSDVVHLPPQRSDAAADARLKRFLHTLPTGRPVVQIIKRFHRFLDSLDRFVLGTLRDAENARCLRTVTISPFGYDELKKRWERAGQILLASDYGDTHSMRQVDAPSEEELRELCRSQKPAPMHVIELASDLTGGYPEPFRAVVERWIRMKEPELTANVRRALREEAVQRMGPLVRKLDRPKEQRYRDSVVDLYQGSEETDALQTLAHHPWKNILLKEDALRAEALGEAAVRGAIEDAVNEHRESSYPRILFERARTFYQRKKYDVALGMLEAVHRSTSPGNVRLLEVHARVMAILYASNEGEPGMDTDWGKLRMAVEDASKVLAALSVRATDADRVKERYREIQALSSRVQGSLRGGNVRIVDTLAGFRGDDPDPRTAALLLLLKLEAARAIAGDALACMSVLALPEQIFRVWALWALKLDYYRAPDGADETWQRAEAAWPHGTLTRTTPGDQFASFEAFAYFALARWMDRPDVTAPEHDFKALNKAFSVHSFRRDAAHALTHTTAKAREQLFALIDRWLEALLARCDVHEEFTRAELFAQVEPLPILDDDGSFLWLG</sequence>
<organism evidence="1 2">
    <name type="scientific">Sorangium cellulosum</name>
    <name type="common">Polyangium cellulosum</name>
    <dbReference type="NCBI Taxonomy" id="56"/>
    <lineage>
        <taxon>Bacteria</taxon>
        <taxon>Pseudomonadati</taxon>
        <taxon>Myxococcota</taxon>
        <taxon>Polyangia</taxon>
        <taxon>Polyangiales</taxon>
        <taxon>Polyangiaceae</taxon>
        <taxon>Sorangium</taxon>
    </lineage>
</organism>
<reference evidence="1 2" key="1">
    <citation type="submission" date="2014-02" db="EMBL/GenBank/DDBJ databases">
        <title>The small core and large imbalanced accessory genome model reveals a collaborative survival strategy of Sorangium cellulosum strains in nature.</title>
        <authorList>
            <person name="Han K."/>
            <person name="Peng R."/>
            <person name="Blom J."/>
            <person name="Li Y.-Z."/>
        </authorList>
    </citation>
    <scope>NUCLEOTIDE SEQUENCE [LARGE SCALE GENOMIC DNA]</scope>
    <source>
        <strain evidence="1 2">So0157-25</strain>
    </source>
</reference>
<evidence type="ECO:0000313" key="1">
    <source>
        <dbReference type="EMBL" id="KYF49123.1"/>
    </source>
</evidence>
<name>A0A150P1R0_SORCE</name>
<evidence type="ECO:0000313" key="2">
    <source>
        <dbReference type="Proteomes" id="UP000075420"/>
    </source>
</evidence>
<dbReference type="Proteomes" id="UP000075420">
    <property type="component" value="Unassembled WGS sequence"/>
</dbReference>
<protein>
    <submittedName>
        <fullName evidence="1">Uncharacterized protein</fullName>
    </submittedName>
</protein>
<proteinExistence type="predicted"/>
<comment type="caution">
    <text evidence="1">The sequence shown here is derived from an EMBL/GenBank/DDBJ whole genome shotgun (WGS) entry which is preliminary data.</text>
</comment>
<dbReference type="AlphaFoldDB" id="A0A150P1R0"/>